<dbReference type="Gene3D" id="3.80.10.10">
    <property type="entry name" value="Ribonuclease Inhibitor"/>
    <property type="match status" value="1"/>
</dbReference>
<dbReference type="InterPro" id="IPR057207">
    <property type="entry name" value="FBXL15_LRR"/>
</dbReference>
<feature type="domain" description="F-box/LRR-repeat protein 15-like leucin rich repeat" evidence="1">
    <location>
        <begin position="365"/>
        <end position="466"/>
    </location>
</feature>
<dbReference type="AlphaFoldDB" id="A0A0U5JDX5"/>
<dbReference type="InterPro" id="IPR032675">
    <property type="entry name" value="LRR_dom_sf"/>
</dbReference>
<name>A0A0U5JDX5_9BACT</name>
<dbReference type="InterPro" id="IPR006553">
    <property type="entry name" value="Leu-rich_rpt_Cys-con_subtyp"/>
</dbReference>
<evidence type="ECO:0000313" key="2">
    <source>
        <dbReference type="EMBL" id="CUI16980.1"/>
    </source>
</evidence>
<dbReference type="GO" id="GO:0019005">
    <property type="term" value="C:SCF ubiquitin ligase complex"/>
    <property type="evidence" value="ECO:0007669"/>
    <property type="project" value="TreeGrafter"/>
</dbReference>
<accession>A0A0U5JDX5</accession>
<dbReference type="PATRIC" id="fig|389348.3.peg.1530"/>
<dbReference type="PANTHER" id="PTHR13318">
    <property type="entry name" value="PARTNER OF PAIRED, ISOFORM B-RELATED"/>
    <property type="match status" value="1"/>
</dbReference>
<dbReference type="Gene3D" id="3.30.710.10">
    <property type="entry name" value="Potassium Channel Kv1.1, Chain A"/>
    <property type="match status" value="1"/>
</dbReference>
<organism evidence="2 3">
    <name type="scientific">Candidatus Protochlamydia naegleriophila</name>
    <dbReference type="NCBI Taxonomy" id="389348"/>
    <lineage>
        <taxon>Bacteria</taxon>
        <taxon>Pseudomonadati</taxon>
        <taxon>Chlamydiota</taxon>
        <taxon>Chlamydiia</taxon>
        <taxon>Parachlamydiales</taxon>
        <taxon>Parachlamydiaceae</taxon>
        <taxon>Candidatus Protochlamydia</taxon>
    </lineage>
</organism>
<gene>
    <name evidence="2" type="ORF">PNK_1367</name>
</gene>
<dbReference type="Proteomes" id="UP000069902">
    <property type="component" value="Chromosome cPNK"/>
</dbReference>
<dbReference type="InParanoid" id="A0A0U5JDX5"/>
<evidence type="ECO:0000259" key="1">
    <source>
        <dbReference type="Pfam" id="PF25372"/>
    </source>
</evidence>
<dbReference type="SMART" id="SM00367">
    <property type="entry name" value="LRR_CC"/>
    <property type="match status" value="4"/>
</dbReference>
<dbReference type="SUPFAM" id="SSF52047">
    <property type="entry name" value="RNI-like"/>
    <property type="match status" value="1"/>
</dbReference>
<dbReference type="STRING" id="389348.PNK_1367"/>
<dbReference type="InterPro" id="IPR011333">
    <property type="entry name" value="SKP1/BTB/POZ_sf"/>
</dbReference>
<dbReference type="EMBL" id="LN879502">
    <property type="protein sequence ID" value="CUI16980.1"/>
    <property type="molecule type" value="Genomic_DNA"/>
</dbReference>
<dbReference type="GO" id="GO:0031146">
    <property type="term" value="P:SCF-dependent proteasomal ubiquitin-dependent protein catabolic process"/>
    <property type="evidence" value="ECO:0007669"/>
    <property type="project" value="TreeGrafter"/>
</dbReference>
<keyword evidence="3" id="KW-1185">Reference proteome</keyword>
<dbReference type="Pfam" id="PF25372">
    <property type="entry name" value="DUF7885"/>
    <property type="match status" value="1"/>
</dbReference>
<sequence length="500" mass="58389">MQPPDFLSVDLKPYSAFSTDAELFQALSRQPADLIAFFETCCADEVWMRRHVPFVRLVLRWAAKSFYLNRLPIYYAKQFASIIRTYYSALKPFLFFQPALFSTFKLIVDSQARLVNSLLFGTSSPFFKDLFANCFNELRDQWAISSPMAVFEWIERYATRGTCDELWRCEYQELLDIMRQAKVWGFPGLVKECAQMLKKYVTRDNVVEMLLLAHKQIFFEWKKICCAIFNQQYDGMRLLESDSESDFRVEILDFKQDTLELFNRLAPFVTHLAFSENLSSNRYYGKLVDACPRLIGMDLSGSTEYDNQFDDLPGSLAELNLSACPWLRPAHIKEVGYQFLNLKKLYLDGNAQLDFQAWGELNRLRYLMALSLVRCHQLRDEDLKLIVRSCSHLLELDLEECRKLTDKGLSEVLITCPQLIKLNCSRCDELTDRTLVELGVRGHQLAQLELERCTQLTDEGLLQFVHLRTNLKTLNIKGCEFSLRTIERIRRDYPFLEIID</sequence>
<protein>
    <recommendedName>
        <fullName evidence="1">F-box/LRR-repeat protein 15-like leucin rich repeat domain-containing protein</fullName>
    </recommendedName>
</protein>
<dbReference type="KEGG" id="pnl:PNK_1367"/>
<evidence type="ECO:0000313" key="3">
    <source>
        <dbReference type="Proteomes" id="UP000069902"/>
    </source>
</evidence>
<dbReference type="SUPFAM" id="SSF54695">
    <property type="entry name" value="POZ domain"/>
    <property type="match status" value="1"/>
</dbReference>
<dbReference type="RefSeq" id="WP_059061143.1">
    <property type="nucleotide sequence ID" value="NZ_LN879502.1"/>
</dbReference>
<proteinExistence type="predicted"/>
<reference evidence="3" key="1">
    <citation type="submission" date="2015-09" db="EMBL/GenBank/DDBJ databases">
        <authorList>
            <person name="Bertelli C."/>
        </authorList>
    </citation>
    <scope>NUCLEOTIDE SEQUENCE [LARGE SCALE GENOMIC DNA]</scope>
    <source>
        <strain evidence="3">KNic</strain>
    </source>
</reference>